<dbReference type="GO" id="GO:0009228">
    <property type="term" value="P:thiamine biosynthetic process"/>
    <property type="evidence" value="ECO:0007669"/>
    <property type="project" value="InterPro"/>
</dbReference>
<keyword evidence="2" id="KW-0547">Nucleotide-binding</keyword>
<evidence type="ECO:0000259" key="5">
    <source>
        <dbReference type="Pfam" id="PF08543"/>
    </source>
</evidence>
<dbReference type="EMBL" id="JFZT01000019">
    <property type="protein sequence ID" value="EZQ10879.1"/>
    <property type="molecule type" value="Genomic_DNA"/>
</dbReference>
<organism evidence="6 7">
    <name type="scientific">Candidatus Acidianus copahuensis</name>
    <dbReference type="NCBI Taxonomy" id="1160895"/>
    <lineage>
        <taxon>Archaea</taxon>
        <taxon>Thermoproteota</taxon>
        <taxon>Thermoprotei</taxon>
        <taxon>Sulfolobales</taxon>
        <taxon>Sulfolobaceae</taxon>
        <taxon>Acidianus</taxon>
    </lineage>
</organism>
<dbReference type="Gene3D" id="3.40.1190.20">
    <property type="match status" value="1"/>
</dbReference>
<evidence type="ECO:0000256" key="3">
    <source>
        <dbReference type="ARBA" id="ARBA00022777"/>
    </source>
</evidence>
<evidence type="ECO:0000313" key="6">
    <source>
        <dbReference type="EMBL" id="EZQ10879.1"/>
    </source>
</evidence>
<dbReference type="InterPro" id="IPR004399">
    <property type="entry name" value="HMP/HMP-P_kinase_dom"/>
</dbReference>
<dbReference type="GO" id="GO:0008972">
    <property type="term" value="F:phosphomethylpyrimidine kinase activity"/>
    <property type="evidence" value="ECO:0007669"/>
    <property type="project" value="InterPro"/>
</dbReference>
<proteinExistence type="predicted"/>
<reference evidence="6 7" key="1">
    <citation type="submission" date="2014-03" db="EMBL/GenBank/DDBJ databases">
        <title>Draft genome sequence of the novel thermoacidophilic archaea Acidianus copahuensis ALE1 strain, isolated from Copahue volcanic area in Neuquen Argentina.</title>
        <authorList>
            <person name="Urbieta M.S."/>
            <person name="Rascovan N."/>
            <person name="Castro C."/>
            <person name="Revale S."/>
            <person name="Giaveno M.A."/>
            <person name="Vazquez M.P."/>
            <person name="Donati E.R."/>
        </authorList>
    </citation>
    <scope>NUCLEOTIDE SEQUENCE [LARGE SCALE GENOMIC DNA]</scope>
    <source>
        <strain evidence="6 7">ALE1</strain>
    </source>
</reference>
<dbReference type="STRING" id="1160895.CM19_03350"/>
<sequence length="402" mass="43794">MRSRPVVITIAGSDSGGGAGLQADLKTFTSLGVFGTTVITSLTAQNTFEVTNVLEVPPDFIAAQFDTIMKDFSPLYAKTGMLASRKIIDIVKEKVIQYGIKLVLDPVMVAKSGSSLISEDIMPSLEGLLKESLISTPNKFEAEIISGFKIESPDDLMRSARKIYEKYGNVIVKGGSYFNGLDVAVIDGNTIEVRGNKVETKNVHGSGDVFSAAITAYLAKGFPLLNSIKMAKEFVENSIAFSLDLGKGHGPVDPFSNPERKIAMEEAREELEELLYILEKEKDYLPKLIDDDEKANVAIITPYNDYATLAGGIIRYLEWTKLDGPILINPKKNTVVKALEISSKRVGIKISPTQTVIKSIENGKVKISESGFNSDMVSIDGKLVLVANSTEELLSKIEMILK</sequence>
<dbReference type="GO" id="GO:0005829">
    <property type="term" value="C:cytosol"/>
    <property type="evidence" value="ECO:0007669"/>
    <property type="project" value="TreeGrafter"/>
</dbReference>
<dbReference type="PANTHER" id="PTHR20858">
    <property type="entry name" value="PHOSPHOMETHYLPYRIMIDINE KINASE"/>
    <property type="match status" value="1"/>
</dbReference>
<dbReference type="GO" id="GO:0005524">
    <property type="term" value="F:ATP binding"/>
    <property type="evidence" value="ECO:0007669"/>
    <property type="project" value="UniProtKB-KW"/>
</dbReference>
<dbReference type="SUPFAM" id="SSF53613">
    <property type="entry name" value="Ribokinase-like"/>
    <property type="match status" value="1"/>
</dbReference>
<dbReference type="PANTHER" id="PTHR20858:SF17">
    <property type="entry name" value="HYDROXYMETHYLPYRIMIDINE_PHOSPHOMETHYLPYRIMIDINE KINASE THI20-RELATED"/>
    <property type="match status" value="1"/>
</dbReference>
<keyword evidence="1" id="KW-0808">Transferase</keyword>
<dbReference type="RefSeq" id="WP_048099003.1">
    <property type="nucleotide sequence ID" value="NZ_JFZT01000019.1"/>
</dbReference>
<evidence type="ECO:0000313" key="7">
    <source>
        <dbReference type="Proteomes" id="UP000024332"/>
    </source>
</evidence>
<dbReference type="GO" id="GO:0008902">
    <property type="term" value="F:hydroxymethylpyrimidine kinase activity"/>
    <property type="evidence" value="ECO:0007669"/>
    <property type="project" value="TreeGrafter"/>
</dbReference>
<dbReference type="AlphaFoldDB" id="A0A031LTP7"/>
<dbReference type="CDD" id="cd01169">
    <property type="entry name" value="HMPP_kinase"/>
    <property type="match status" value="1"/>
</dbReference>
<accession>A0A031LTP7</accession>
<dbReference type="InterPro" id="IPR013749">
    <property type="entry name" value="PM/HMP-P_kinase-1"/>
</dbReference>
<dbReference type="NCBIfam" id="TIGR00097">
    <property type="entry name" value="HMP-P_kinase"/>
    <property type="match status" value="1"/>
</dbReference>
<keyword evidence="4" id="KW-0067">ATP-binding</keyword>
<evidence type="ECO:0000256" key="4">
    <source>
        <dbReference type="ARBA" id="ARBA00022840"/>
    </source>
</evidence>
<comment type="caution">
    <text evidence="6">The sequence shown here is derived from an EMBL/GenBank/DDBJ whole genome shotgun (WGS) entry which is preliminary data.</text>
</comment>
<dbReference type="Proteomes" id="UP000024332">
    <property type="component" value="Unassembled WGS sequence"/>
</dbReference>
<evidence type="ECO:0000256" key="1">
    <source>
        <dbReference type="ARBA" id="ARBA00022679"/>
    </source>
</evidence>
<keyword evidence="7" id="KW-1185">Reference proteome</keyword>
<gene>
    <name evidence="6" type="ORF">CM19_03350</name>
</gene>
<name>A0A031LTP7_9CREN</name>
<dbReference type="Pfam" id="PF08543">
    <property type="entry name" value="Phos_pyr_kin"/>
    <property type="match status" value="1"/>
</dbReference>
<protein>
    <submittedName>
        <fullName evidence="6">Phosphomethylpyrimidine kinase</fullName>
    </submittedName>
</protein>
<keyword evidence="3 6" id="KW-0418">Kinase</keyword>
<feature type="domain" description="Pyridoxamine kinase/Phosphomethylpyrimidine kinase" evidence="5">
    <location>
        <begin position="14"/>
        <end position="253"/>
    </location>
</feature>
<dbReference type="FunFam" id="3.40.1190.20:FF:000003">
    <property type="entry name" value="Phosphomethylpyrimidine kinase ThiD"/>
    <property type="match status" value="1"/>
</dbReference>
<dbReference type="OrthoDB" id="43786at2157"/>
<evidence type="ECO:0000256" key="2">
    <source>
        <dbReference type="ARBA" id="ARBA00022741"/>
    </source>
</evidence>
<dbReference type="InterPro" id="IPR029056">
    <property type="entry name" value="Ribokinase-like"/>
</dbReference>